<dbReference type="PANTHER" id="PTHR47917:SF1">
    <property type="entry name" value="COENZYME F420:L-GLUTAMATE LIGASE"/>
    <property type="match status" value="1"/>
</dbReference>
<protein>
    <recommendedName>
        <fullName evidence="1">Coenzyme F420:L-glutamate ligase-like domain-containing protein</fullName>
    </recommendedName>
</protein>
<evidence type="ECO:0000313" key="3">
    <source>
        <dbReference type="Proteomes" id="UP000034201"/>
    </source>
</evidence>
<proteinExistence type="predicted"/>
<feature type="domain" description="Coenzyme F420:L-glutamate ligase-like" evidence="1">
    <location>
        <begin position="6"/>
        <end position="198"/>
    </location>
</feature>
<sequence>MKLKTIHTRLFEEGENIERFILEHIPKLGDGSILVVTSKIVALAERRTATPEEKEKIILRESEWAVPTKYVWLTIKDGMFMAAAGIDESNAQGKIILLPKDSFKAAARLHQALLKRYKIKKLGVLITDSRVLPLRAGVVGVALGYAGFAGIKDYRGSADLFGRTLKMTRVDIADSLATAAVLLMGEGKERKPLAIIEGAPIEFRGRVNRQELVIPVADDLYVPLFGKLNLKKPEKKRRD</sequence>
<dbReference type="AlphaFoldDB" id="A0A0G1WNX8"/>
<dbReference type="EMBL" id="LCQQ01000031">
    <property type="protein sequence ID" value="KKW20501.1"/>
    <property type="molecule type" value="Genomic_DNA"/>
</dbReference>
<organism evidence="2 3">
    <name type="scientific">Candidatus Adlerbacteria bacterium GW2011_GWC1_50_9</name>
    <dbReference type="NCBI Taxonomy" id="1618608"/>
    <lineage>
        <taxon>Bacteria</taxon>
        <taxon>Candidatus Adleribacteriota</taxon>
    </lineage>
</organism>
<gene>
    <name evidence="2" type="ORF">UY61_C0031G0009</name>
</gene>
<dbReference type="PANTHER" id="PTHR47917">
    <property type="match status" value="1"/>
</dbReference>
<dbReference type="InterPro" id="IPR002847">
    <property type="entry name" value="F420-0_gamma-glut_ligase-dom"/>
</dbReference>
<dbReference type="Gene3D" id="3.30.1330.100">
    <property type="entry name" value="CofE-like"/>
    <property type="match status" value="2"/>
</dbReference>
<evidence type="ECO:0000259" key="1">
    <source>
        <dbReference type="Pfam" id="PF01996"/>
    </source>
</evidence>
<accession>A0A0G1WNX8</accession>
<name>A0A0G1WNX8_9BACT</name>
<dbReference type="Proteomes" id="UP000034201">
    <property type="component" value="Unassembled WGS sequence"/>
</dbReference>
<comment type="caution">
    <text evidence="2">The sequence shown here is derived from an EMBL/GenBank/DDBJ whole genome shotgun (WGS) entry which is preliminary data.</text>
</comment>
<evidence type="ECO:0000313" key="2">
    <source>
        <dbReference type="EMBL" id="KKW20501.1"/>
    </source>
</evidence>
<dbReference type="Pfam" id="PF01996">
    <property type="entry name" value="F420_ligase"/>
    <property type="match status" value="1"/>
</dbReference>
<dbReference type="GO" id="GO:0052618">
    <property type="term" value="F:coenzyme F420-0:L-glutamate ligase activity"/>
    <property type="evidence" value="ECO:0007669"/>
    <property type="project" value="TreeGrafter"/>
</dbReference>
<reference evidence="2 3" key="1">
    <citation type="journal article" date="2015" name="Nature">
        <title>rRNA introns, odd ribosomes, and small enigmatic genomes across a large radiation of phyla.</title>
        <authorList>
            <person name="Brown C.T."/>
            <person name="Hug L.A."/>
            <person name="Thomas B.C."/>
            <person name="Sharon I."/>
            <person name="Castelle C.J."/>
            <person name="Singh A."/>
            <person name="Wilkins M.J."/>
            <person name="Williams K.H."/>
            <person name="Banfield J.F."/>
        </authorList>
    </citation>
    <scope>NUCLEOTIDE SEQUENCE [LARGE SCALE GENOMIC DNA]</scope>
</reference>
<dbReference type="SUPFAM" id="SSF144010">
    <property type="entry name" value="CofE-like"/>
    <property type="match status" value="1"/>
</dbReference>